<evidence type="ECO:0000313" key="6">
    <source>
        <dbReference type="Proteomes" id="UP000568888"/>
    </source>
</evidence>
<reference evidence="6" key="1">
    <citation type="submission" date="2020-06" db="EMBL/GenBank/DDBJ databases">
        <title>Draft genomic sequecing of Geomonas sp. Red736.</title>
        <authorList>
            <person name="Itoh H."/>
            <person name="Xu Z.X."/>
            <person name="Ushijima N."/>
            <person name="Masuda Y."/>
            <person name="Shiratori Y."/>
            <person name="Senoo K."/>
        </authorList>
    </citation>
    <scope>NUCLEOTIDE SEQUENCE [LARGE SCALE GENOMIC DNA]</scope>
    <source>
        <strain evidence="6">Red736</strain>
    </source>
</reference>
<feature type="coiled-coil region" evidence="1">
    <location>
        <begin position="311"/>
        <end position="349"/>
    </location>
</feature>
<organism evidence="4 6">
    <name type="scientific">Geomonas paludis</name>
    <dbReference type="NCBI Taxonomy" id="2740185"/>
    <lineage>
        <taxon>Bacteria</taxon>
        <taxon>Pseudomonadati</taxon>
        <taxon>Thermodesulfobacteriota</taxon>
        <taxon>Desulfuromonadia</taxon>
        <taxon>Geobacterales</taxon>
        <taxon>Geobacteraceae</taxon>
        <taxon>Geomonas</taxon>
    </lineage>
</organism>
<dbReference type="InterPro" id="IPR021796">
    <property type="entry name" value="Tll0287-like_dom"/>
</dbReference>
<dbReference type="Proteomes" id="UP000831485">
    <property type="component" value="Chromosome"/>
</dbReference>
<evidence type="ECO:0000256" key="2">
    <source>
        <dbReference type="SAM" id="Phobius"/>
    </source>
</evidence>
<proteinExistence type="predicted"/>
<keyword evidence="2" id="KW-0812">Transmembrane</keyword>
<dbReference type="RefSeq" id="WP_183344857.1">
    <property type="nucleotide sequence ID" value="NZ_BLXY01000001.1"/>
</dbReference>
<keyword evidence="7" id="KW-1185">Reference proteome</keyword>
<feature type="domain" description="Tll0287-like" evidence="3">
    <location>
        <begin position="36"/>
        <end position="207"/>
    </location>
</feature>
<dbReference type="EMBL" id="CP096574">
    <property type="protein sequence ID" value="UPU35776.1"/>
    <property type="molecule type" value="Genomic_DNA"/>
</dbReference>
<sequence>MRYFSAKKAFVLLYLVSYLVVAVAIVLTVNHQQRDAALVEAQEKARLILDSKLAIHSYFSKRLKPKLFDLTDGYRPEQYFDPVWMSSTYAVRAIDGYNKSFSQKDYYYKECAINARSPLNEADHVERAFLEELKKDPSMDVRSGIRDIGGRPFFVVMRRGESMEKDCLRCHSVPQRAPADLVREYGPMRSFNRHQGELVSAVSIRIPLEQAYQSANRLSFQLSVLLLAILGGSSLLQFLLMEGMLLNPLALLRDRTDAILRDESRLGQDIPQLSRAKELVELTSTFNDLSRHLRAEREGLVGQVRQRTAELLELNQTLEQDVAQRKAIQEELAAKVEQLEAALAKVRILEGVIPICSYCKKIRKDEEIWQQMEQYISEHTDALFSHGICPSCFEHYCAAGKKEEQGDQE</sequence>
<name>A0A6V8MRZ4_9BACT</name>
<gene>
    <name evidence="4" type="ORF">GMPD_05630</name>
    <name evidence="5" type="ORF">M1B72_20410</name>
</gene>
<keyword evidence="2" id="KW-0472">Membrane</keyword>
<evidence type="ECO:0000313" key="4">
    <source>
        <dbReference type="EMBL" id="GFO62644.1"/>
    </source>
</evidence>
<evidence type="ECO:0000313" key="5">
    <source>
        <dbReference type="EMBL" id="UPU35776.1"/>
    </source>
</evidence>
<evidence type="ECO:0000313" key="7">
    <source>
        <dbReference type="Proteomes" id="UP000831485"/>
    </source>
</evidence>
<evidence type="ECO:0000259" key="3">
    <source>
        <dbReference type="Pfam" id="PF11845"/>
    </source>
</evidence>
<keyword evidence="2" id="KW-1133">Transmembrane helix</keyword>
<dbReference type="Proteomes" id="UP000568888">
    <property type="component" value="Unassembled WGS sequence"/>
</dbReference>
<dbReference type="EMBL" id="BLXY01000001">
    <property type="protein sequence ID" value="GFO62644.1"/>
    <property type="molecule type" value="Genomic_DNA"/>
</dbReference>
<dbReference type="Pfam" id="PF11845">
    <property type="entry name" value="Tll0287-like"/>
    <property type="match status" value="1"/>
</dbReference>
<reference evidence="5" key="3">
    <citation type="submission" date="2022-04" db="EMBL/GenBank/DDBJ databases">
        <authorList>
            <person name="Liu G."/>
        </authorList>
    </citation>
    <scope>NUCLEOTIDE SEQUENCE</scope>
    <source>
        <strain evidence="5">RG22</strain>
    </source>
</reference>
<reference evidence="4" key="2">
    <citation type="journal article" date="2021" name="Int. J. Syst. Evol. Microbiol.">
        <title>Geomonas silvestris sp. nov., Geomonas paludis sp. nov. and Geomonas limicola sp. nov., isolated from terrestrial environments, and emended description of the genus Geomonas.</title>
        <authorList>
            <person name="Itoh H."/>
            <person name="Xu Z."/>
            <person name="Masuda Y."/>
            <person name="Ushijima N."/>
            <person name="Hayakawa C."/>
            <person name="Shiratori Y."/>
            <person name="Senoo K."/>
        </authorList>
    </citation>
    <scope>NUCLEOTIDE SEQUENCE</scope>
    <source>
        <strain evidence="4">Red736</strain>
    </source>
</reference>
<protein>
    <submittedName>
        <fullName evidence="5">DUF3365 domain-containing protein</fullName>
    </submittedName>
</protein>
<dbReference type="AlphaFoldDB" id="A0A6V8MRZ4"/>
<feature type="transmembrane region" description="Helical" evidence="2">
    <location>
        <begin position="218"/>
        <end position="240"/>
    </location>
</feature>
<accession>A0A6V8MRZ4</accession>
<keyword evidence="1" id="KW-0175">Coiled coil</keyword>
<evidence type="ECO:0000256" key="1">
    <source>
        <dbReference type="SAM" id="Coils"/>
    </source>
</evidence>